<evidence type="ECO:0000259" key="1">
    <source>
        <dbReference type="Pfam" id="PF01796"/>
    </source>
</evidence>
<evidence type="ECO:0000313" key="4">
    <source>
        <dbReference type="Proteomes" id="UP001595604"/>
    </source>
</evidence>
<reference evidence="4" key="1">
    <citation type="journal article" date="2019" name="Int. J. Syst. Evol. Microbiol.">
        <title>The Global Catalogue of Microorganisms (GCM) 10K type strain sequencing project: providing services to taxonomists for standard genome sequencing and annotation.</title>
        <authorList>
            <consortium name="The Broad Institute Genomics Platform"/>
            <consortium name="The Broad Institute Genome Sequencing Center for Infectious Disease"/>
            <person name="Wu L."/>
            <person name="Ma J."/>
        </authorList>
    </citation>
    <scope>NUCLEOTIDE SEQUENCE [LARGE SCALE GENOMIC DNA]</scope>
    <source>
        <strain evidence="4">KCTC 42984</strain>
    </source>
</reference>
<gene>
    <name evidence="3" type="ORF">ACFOD9_10140</name>
</gene>
<protein>
    <submittedName>
        <fullName evidence="3">Zn-ribbon domain-containing OB-fold protein</fullName>
    </submittedName>
</protein>
<dbReference type="Proteomes" id="UP001595604">
    <property type="component" value="Unassembled WGS sequence"/>
</dbReference>
<dbReference type="EMBL" id="JBHRTQ010000008">
    <property type="protein sequence ID" value="MFC3174611.1"/>
    <property type="molecule type" value="Genomic_DNA"/>
</dbReference>
<feature type="domain" description="ChsH2 rubredoxin-like zinc ribbon" evidence="2">
    <location>
        <begin position="26"/>
        <end position="59"/>
    </location>
</feature>
<dbReference type="InterPro" id="IPR012340">
    <property type="entry name" value="NA-bd_OB-fold"/>
</dbReference>
<proteinExistence type="predicted"/>
<evidence type="ECO:0000259" key="2">
    <source>
        <dbReference type="Pfam" id="PF12172"/>
    </source>
</evidence>
<feature type="domain" description="ChsH2 C-terminal OB-fold" evidence="1">
    <location>
        <begin position="62"/>
        <end position="126"/>
    </location>
</feature>
<keyword evidence="4" id="KW-1185">Reference proteome</keyword>
<dbReference type="InterPro" id="IPR052513">
    <property type="entry name" value="Thioester_dehydratase-like"/>
</dbReference>
<name>A0ABV7ITR7_9SPHN</name>
<evidence type="ECO:0000313" key="3">
    <source>
        <dbReference type="EMBL" id="MFC3174611.1"/>
    </source>
</evidence>
<dbReference type="PANTHER" id="PTHR34075">
    <property type="entry name" value="BLR3430 PROTEIN"/>
    <property type="match status" value="1"/>
</dbReference>
<dbReference type="InterPro" id="IPR022002">
    <property type="entry name" value="ChsH2_Znr"/>
</dbReference>
<organism evidence="3 4">
    <name type="scientific">Novosphingobium bradum</name>
    <dbReference type="NCBI Taxonomy" id="1737444"/>
    <lineage>
        <taxon>Bacteria</taxon>
        <taxon>Pseudomonadati</taxon>
        <taxon>Pseudomonadota</taxon>
        <taxon>Alphaproteobacteria</taxon>
        <taxon>Sphingomonadales</taxon>
        <taxon>Sphingomonadaceae</taxon>
        <taxon>Novosphingobium</taxon>
    </lineage>
</organism>
<dbReference type="Pfam" id="PF12172">
    <property type="entry name" value="zf-ChsH2"/>
    <property type="match status" value="1"/>
</dbReference>
<comment type="caution">
    <text evidence="3">The sequence shown here is derived from an EMBL/GenBank/DDBJ whole genome shotgun (WGS) entry which is preliminary data.</text>
</comment>
<accession>A0ABV7ITR7</accession>
<dbReference type="PANTHER" id="PTHR34075:SF5">
    <property type="entry name" value="BLR3430 PROTEIN"/>
    <property type="match status" value="1"/>
</dbReference>
<dbReference type="SUPFAM" id="SSF50249">
    <property type="entry name" value="Nucleic acid-binding proteins"/>
    <property type="match status" value="1"/>
</dbReference>
<sequence>MMTVTPATSPRALPRITEMNAHFWCGGADGQLHILRCGACGTWIHPYAARCPSCRSADVAPQPVSGRGTVVGFTINVQPWLPGVKVPYVVAMVQLDEQADIRLLTNLPRTPIEEVSVGCRVKVYFEQHDKIFLPLFEAE</sequence>
<dbReference type="InterPro" id="IPR002878">
    <property type="entry name" value="ChsH2_C"/>
</dbReference>
<dbReference type="Pfam" id="PF01796">
    <property type="entry name" value="OB_ChsH2_C"/>
    <property type="match status" value="1"/>
</dbReference>